<feature type="region of interest" description="Disordered" evidence="14">
    <location>
        <begin position="187"/>
        <end position="215"/>
    </location>
</feature>
<dbReference type="EC" id="2.7.11.1" evidence="2"/>
<evidence type="ECO:0000256" key="4">
    <source>
        <dbReference type="ARBA" id="ARBA00022527"/>
    </source>
</evidence>
<dbReference type="InterPro" id="IPR000719">
    <property type="entry name" value="Prot_kinase_dom"/>
</dbReference>
<evidence type="ECO:0000256" key="1">
    <source>
        <dbReference type="ARBA" id="ARBA00004162"/>
    </source>
</evidence>
<evidence type="ECO:0000256" key="3">
    <source>
        <dbReference type="ARBA" id="ARBA00022475"/>
    </source>
</evidence>
<sequence length="215" mass="24442">MPNEIATLINKLFMASICRYMAPEYATSGKLTDRSDVFSFGVVLLELVTGRKPVDESRPLGDESLVEWARPQLIHAFETREFGELVDPRLEKHYVESEMFRMVEAAAACVRHSAPKRPRMSQVVRALDTGDEVFDLSNGVKYGQSTVYDSRQYDKDIMLFRRMGNGSYVDSELSIYSGESSVSREHSRSHHAWMHSGSSTESESRAFNRNRNSTE</sequence>
<accession>A0A396GJW6</accession>
<protein>
    <recommendedName>
        <fullName evidence="2">non-specific serine/threonine protein kinase</fullName>
        <ecNumber evidence="2">2.7.11.1</ecNumber>
    </recommendedName>
</protein>
<evidence type="ECO:0000256" key="6">
    <source>
        <dbReference type="ARBA" id="ARBA00022692"/>
    </source>
</evidence>
<dbReference type="GO" id="GO:0005524">
    <property type="term" value="F:ATP binding"/>
    <property type="evidence" value="ECO:0007669"/>
    <property type="project" value="UniProtKB-KW"/>
</dbReference>
<proteinExistence type="predicted"/>
<evidence type="ECO:0000256" key="5">
    <source>
        <dbReference type="ARBA" id="ARBA00022679"/>
    </source>
</evidence>
<name>A0A396GJW6_MEDTR</name>
<dbReference type="InterPro" id="IPR047117">
    <property type="entry name" value="PERK1-13-like"/>
</dbReference>
<evidence type="ECO:0000256" key="11">
    <source>
        <dbReference type="ARBA" id="ARBA00023136"/>
    </source>
</evidence>
<feature type="compositionally biased region" description="Basic and acidic residues" evidence="14">
    <location>
        <begin position="202"/>
        <end position="215"/>
    </location>
</feature>
<dbReference type="PANTHER" id="PTHR47982">
    <property type="entry name" value="PROLINE-RICH RECEPTOR-LIKE PROTEIN KINASE PERK4"/>
    <property type="match status" value="1"/>
</dbReference>
<dbReference type="GO" id="GO:0004674">
    <property type="term" value="F:protein serine/threonine kinase activity"/>
    <property type="evidence" value="ECO:0007669"/>
    <property type="project" value="UniProtKB-KW"/>
</dbReference>
<dbReference type="InterPro" id="IPR011009">
    <property type="entry name" value="Kinase-like_dom_sf"/>
</dbReference>
<keyword evidence="6" id="KW-0812">Transmembrane</keyword>
<comment type="caution">
    <text evidence="16">The sequence shown here is derived from an EMBL/GenBank/DDBJ whole genome shotgun (WGS) entry which is preliminary data.</text>
</comment>
<organism evidence="16">
    <name type="scientific">Medicago truncatula</name>
    <name type="common">Barrel medic</name>
    <name type="synonym">Medicago tribuloides</name>
    <dbReference type="NCBI Taxonomy" id="3880"/>
    <lineage>
        <taxon>Eukaryota</taxon>
        <taxon>Viridiplantae</taxon>
        <taxon>Streptophyta</taxon>
        <taxon>Embryophyta</taxon>
        <taxon>Tracheophyta</taxon>
        <taxon>Spermatophyta</taxon>
        <taxon>Magnoliopsida</taxon>
        <taxon>eudicotyledons</taxon>
        <taxon>Gunneridae</taxon>
        <taxon>Pentapetalae</taxon>
        <taxon>rosids</taxon>
        <taxon>fabids</taxon>
        <taxon>Fabales</taxon>
        <taxon>Fabaceae</taxon>
        <taxon>Papilionoideae</taxon>
        <taxon>50 kb inversion clade</taxon>
        <taxon>NPAAA clade</taxon>
        <taxon>Hologalegina</taxon>
        <taxon>IRL clade</taxon>
        <taxon>Trifolieae</taxon>
        <taxon>Medicago</taxon>
    </lineage>
</organism>
<keyword evidence="9" id="KW-0067">ATP-binding</keyword>
<evidence type="ECO:0000256" key="2">
    <source>
        <dbReference type="ARBA" id="ARBA00012513"/>
    </source>
</evidence>
<evidence type="ECO:0000256" key="10">
    <source>
        <dbReference type="ARBA" id="ARBA00022989"/>
    </source>
</evidence>
<dbReference type="SUPFAM" id="SSF56112">
    <property type="entry name" value="Protein kinase-like (PK-like)"/>
    <property type="match status" value="1"/>
</dbReference>
<evidence type="ECO:0000256" key="12">
    <source>
        <dbReference type="ARBA" id="ARBA00047899"/>
    </source>
</evidence>
<keyword evidence="10" id="KW-1133">Transmembrane helix</keyword>
<dbReference type="Proteomes" id="UP000265566">
    <property type="component" value="Chromosome 8"/>
</dbReference>
<evidence type="ECO:0000256" key="9">
    <source>
        <dbReference type="ARBA" id="ARBA00022840"/>
    </source>
</evidence>
<comment type="catalytic activity">
    <reaction evidence="12">
        <text>L-threonyl-[protein] + ATP = O-phospho-L-threonyl-[protein] + ADP + H(+)</text>
        <dbReference type="Rhea" id="RHEA:46608"/>
        <dbReference type="Rhea" id="RHEA-COMP:11060"/>
        <dbReference type="Rhea" id="RHEA-COMP:11605"/>
        <dbReference type="ChEBI" id="CHEBI:15378"/>
        <dbReference type="ChEBI" id="CHEBI:30013"/>
        <dbReference type="ChEBI" id="CHEBI:30616"/>
        <dbReference type="ChEBI" id="CHEBI:61977"/>
        <dbReference type="ChEBI" id="CHEBI:456216"/>
        <dbReference type="EC" id="2.7.11.1"/>
    </reaction>
</comment>
<evidence type="ECO:0000256" key="14">
    <source>
        <dbReference type="SAM" id="MobiDB-lite"/>
    </source>
</evidence>
<dbReference type="PROSITE" id="PS50011">
    <property type="entry name" value="PROTEIN_KINASE_DOM"/>
    <property type="match status" value="1"/>
</dbReference>
<comment type="catalytic activity">
    <reaction evidence="13">
        <text>L-seryl-[protein] + ATP = O-phospho-L-seryl-[protein] + ADP + H(+)</text>
        <dbReference type="Rhea" id="RHEA:17989"/>
        <dbReference type="Rhea" id="RHEA-COMP:9863"/>
        <dbReference type="Rhea" id="RHEA-COMP:11604"/>
        <dbReference type="ChEBI" id="CHEBI:15378"/>
        <dbReference type="ChEBI" id="CHEBI:29999"/>
        <dbReference type="ChEBI" id="CHEBI:30616"/>
        <dbReference type="ChEBI" id="CHEBI:83421"/>
        <dbReference type="ChEBI" id="CHEBI:456216"/>
        <dbReference type="EC" id="2.7.11.1"/>
    </reaction>
</comment>
<keyword evidence="5 16" id="KW-0808">Transferase</keyword>
<dbReference type="EMBL" id="PSQE01000008">
    <property type="protein sequence ID" value="RHN41402.1"/>
    <property type="molecule type" value="Genomic_DNA"/>
</dbReference>
<feature type="domain" description="Protein kinase" evidence="15">
    <location>
        <begin position="1"/>
        <end position="134"/>
    </location>
</feature>
<evidence type="ECO:0000259" key="15">
    <source>
        <dbReference type="PROSITE" id="PS50011"/>
    </source>
</evidence>
<gene>
    <name evidence="16" type="ORF">MtrunA17_Chr8g0365701</name>
</gene>
<evidence type="ECO:0000256" key="7">
    <source>
        <dbReference type="ARBA" id="ARBA00022741"/>
    </source>
</evidence>
<dbReference type="GO" id="GO:0005886">
    <property type="term" value="C:plasma membrane"/>
    <property type="evidence" value="ECO:0007669"/>
    <property type="project" value="UniProtKB-SubCell"/>
</dbReference>
<dbReference type="Pfam" id="PF07714">
    <property type="entry name" value="PK_Tyr_Ser-Thr"/>
    <property type="match status" value="1"/>
</dbReference>
<keyword evidence="3" id="KW-1003">Cell membrane</keyword>
<keyword evidence="4" id="KW-0723">Serine/threonine-protein kinase</keyword>
<evidence type="ECO:0000256" key="8">
    <source>
        <dbReference type="ARBA" id="ARBA00022777"/>
    </source>
</evidence>
<dbReference type="InterPro" id="IPR001245">
    <property type="entry name" value="Ser-Thr/Tyr_kinase_cat_dom"/>
</dbReference>
<evidence type="ECO:0000313" key="16">
    <source>
        <dbReference type="EMBL" id="RHN41402.1"/>
    </source>
</evidence>
<reference evidence="16" key="1">
    <citation type="journal article" date="2018" name="Nat. Plants">
        <title>Whole-genome landscape of Medicago truncatula symbiotic genes.</title>
        <authorList>
            <person name="Pecrix Y."/>
            <person name="Gamas P."/>
            <person name="Carrere S."/>
        </authorList>
    </citation>
    <scope>NUCLEOTIDE SEQUENCE</scope>
    <source>
        <tissue evidence="16">Leaves</tissue>
    </source>
</reference>
<keyword evidence="7" id="KW-0547">Nucleotide-binding</keyword>
<dbReference type="PANTHER" id="PTHR47982:SF44">
    <property type="entry name" value="PROLINE-RICH RECEPTOR-LIKE PROTEIN KINASE PERK13-RELATED"/>
    <property type="match status" value="1"/>
</dbReference>
<keyword evidence="11" id="KW-0472">Membrane</keyword>
<comment type="subcellular location">
    <subcellularLocation>
        <location evidence="1">Cell membrane</location>
        <topology evidence="1">Single-pass membrane protein</topology>
    </subcellularLocation>
</comment>
<dbReference type="Gene3D" id="1.10.510.10">
    <property type="entry name" value="Transferase(Phosphotransferase) domain 1"/>
    <property type="match status" value="1"/>
</dbReference>
<evidence type="ECO:0000256" key="13">
    <source>
        <dbReference type="ARBA" id="ARBA00048679"/>
    </source>
</evidence>
<dbReference type="AlphaFoldDB" id="A0A396GJW6"/>
<keyword evidence="8" id="KW-0418">Kinase</keyword>
<dbReference type="Gramene" id="rna47720">
    <property type="protein sequence ID" value="RHN41402.1"/>
    <property type="gene ID" value="gene47720"/>
</dbReference>